<feature type="region of interest" description="Disordered" evidence="1">
    <location>
        <begin position="1"/>
        <end position="41"/>
    </location>
</feature>
<dbReference type="EMBL" id="AWUE01022153">
    <property type="protein sequence ID" value="OMO59422.1"/>
    <property type="molecule type" value="Genomic_DNA"/>
</dbReference>
<reference evidence="3" key="1">
    <citation type="submission" date="2013-09" db="EMBL/GenBank/DDBJ databases">
        <title>Corchorus olitorius genome sequencing.</title>
        <authorList>
            <person name="Alam M."/>
            <person name="Haque M.S."/>
            <person name="Islam M.S."/>
            <person name="Emdad E.M."/>
            <person name="Islam M.M."/>
            <person name="Ahmed B."/>
            <person name="Halim A."/>
            <person name="Hossen Q.M.M."/>
            <person name="Hossain M.Z."/>
            <person name="Ahmed R."/>
            <person name="Khan M.M."/>
            <person name="Islam R."/>
            <person name="Rashid M.M."/>
            <person name="Khan S.A."/>
            <person name="Rahman M.S."/>
            <person name="Alam M."/>
            <person name="Yahiya A.S."/>
            <person name="Khan M.S."/>
            <person name="Azam M.S."/>
            <person name="Haque T."/>
            <person name="Lashkar M.Z.H."/>
            <person name="Akhand A.I."/>
            <person name="Morshed G."/>
            <person name="Roy S."/>
            <person name="Uddin K.S."/>
            <person name="Rabeya T."/>
            <person name="Hossain A.S."/>
            <person name="Chowdhury A."/>
            <person name="Snigdha A.R."/>
            <person name="Mortoza M.S."/>
            <person name="Matin S.A."/>
            <person name="Hoque S.M.E."/>
            <person name="Islam M.K."/>
            <person name="Roy D.K."/>
            <person name="Haider R."/>
            <person name="Moosa M.M."/>
            <person name="Elias S.M."/>
            <person name="Hasan A.M."/>
            <person name="Jahan S."/>
            <person name="Shafiuddin M."/>
            <person name="Mahmood N."/>
            <person name="Shommy N.S."/>
        </authorList>
    </citation>
    <scope>NUCLEOTIDE SEQUENCE [LARGE SCALE GENOMIC DNA]</scope>
    <source>
        <strain evidence="3">cv. O-4</strain>
    </source>
</reference>
<comment type="caution">
    <text evidence="2">The sequence shown here is derived from an EMBL/GenBank/DDBJ whole genome shotgun (WGS) entry which is preliminary data.</text>
</comment>
<keyword evidence="3" id="KW-1185">Reference proteome</keyword>
<evidence type="ECO:0000313" key="3">
    <source>
        <dbReference type="Proteomes" id="UP000187203"/>
    </source>
</evidence>
<sequence length="41" mass="4196">MGSKTLNATGNGQSEEKADSNNFGAHKKGASIFDIGEGAVR</sequence>
<dbReference type="Proteomes" id="UP000187203">
    <property type="component" value="Unassembled WGS sequence"/>
</dbReference>
<evidence type="ECO:0000313" key="2">
    <source>
        <dbReference type="EMBL" id="OMO59422.1"/>
    </source>
</evidence>
<protein>
    <submittedName>
        <fullName evidence="2">Uncharacterized protein</fullName>
    </submittedName>
</protein>
<proteinExistence type="predicted"/>
<gene>
    <name evidence="2" type="ORF">COLO4_34227</name>
</gene>
<accession>A0A1R3GMY2</accession>
<organism evidence="2 3">
    <name type="scientific">Corchorus olitorius</name>
    <dbReference type="NCBI Taxonomy" id="93759"/>
    <lineage>
        <taxon>Eukaryota</taxon>
        <taxon>Viridiplantae</taxon>
        <taxon>Streptophyta</taxon>
        <taxon>Embryophyta</taxon>
        <taxon>Tracheophyta</taxon>
        <taxon>Spermatophyta</taxon>
        <taxon>Magnoliopsida</taxon>
        <taxon>eudicotyledons</taxon>
        <taxon>Gunneridae</taxon>
        <taxon>Pentapetalae</taxon>
        <taxon>rosids</taxon>
        <taxon>malvids</taxon>
        <taxon>Malvales</taxon>
        <taxon>Malvaceae</taxon>
        <taxon>Grewioideae</taxon>
        <taxon>Apeibeae</taxon>
        <taxon>Corchorus</taxon>
    </lineage>
</organism>
<dbReference type="AlphaFoldDB" id="A0A1R3GMY2"/>
<feature type="compositionally biased region" description="Polar residues" evidence="1">
    <location>
        <begin position="1"/>
        <end position="13"/>
    </location>
</feature>
<evidence type="ECO:0000256" key="1">
    <source>
        <dbReference type="SAM" id="MobiDB-lite"/>
    </source>
</evidence>
<name>A0A1R3GMY2_9ROSI</name>